<protein>
    <recommendedName>
        <fullName evidence="6">Transport permease protein</fullName>
    </recommendedName>
</protein>
<dbReference type="PANTHER" id="PTHR43027:SF1">
    <property type="entry name" value="DOXORUBICIN RESISTANCE ABC TRANSPORTER PERMEASE PROTEIN DRRC-RELATED"/>
    <property type="match status" value="1"/>
</dbReference>
<dbReference type="GO" id="GO:0046677">
    <property type="term" value="P:response to antibiotic"/>
    <property type="evidence" value="ECO:0007669"/>
    <property type="project" value="UniProtKB-KW"/>
</dbReference>
<dbReference type="EMBL" id="VNIQ01000006">
    <property type="protein sequence ID" value="TYQ02391.1"/>
    <property type="molecule type" value="Genomic_DNA"/>
</dbReference>
<dbReference type="Pfam" id="PF01061">
    <property type="entry name" value="ABC2_membrane"/>
    <property type="match status" value="1"/>
</dbReference>
<keyword evidence="6" id="KW-1003">Cell membrane</keyword>
<dbReference type="GO" id="GO:0140359">
    <property type="term" value="F:ABC-type transporter activity"/>
    <property type="evidence" value="ECO:0007669"/>
    <property type="project" value="InterPro"/>
</dbReference>
<comment type="subcellular location">
    <subcellularLocation>
        <location evidence="6">Cell membrane</location>
        <topology evidence="6">Multi-pass membrane protein</topology>
    </subcellularLocation>
    <subcellularLocation>
        <location evidence="1">Membrane</location>
        <topology evidence="1">Multi-pass membrane protein</topology>
    </subcellularLocation>
</comment>
<feature type="transmembrane region" description="Helical" evidence="6">
    <location>
        <begin position="175"/>
        <end position="197"/>
    </location>
</feature>
<proteinExistence type="inferred from homology"/>
<feature type="transmembrane region" description="Helical" evidence="6">
    <location>
        <begin position="148"/>
        <end position="169"/>
    </location>
</feature>
<evidence type="ECO:0000259" key="8">
    <source>
        <dbReference type="PROSITE" id="PS51012"/>
    </source>
</evidence>
<feature type="transmembrane region" description="Helical" evidence="6">
    <location>
        <begin position="93"/>
        <end position="117"/>
    </location>
</feature>
<accession>A0A652YM72</accession>
<dbReference type="InterPro" id="IPR000412">
    <property type="entry name" value="ABC_2_transport"/>
</dbReference>
<dbReference type="InterPro" id="IPR052902">
    <property type="entry name" value="ABC-2_transporter"/>
</dbReference>
<gene>
    <name evidence="9" type="ORF">FNL38_106211</name>
</gene>
<feature type="compositionally biased region" description="Low complexity" evidence="7">
    <location>
        <begin position="1"/>
        <end position="23"/>
    </location>
</feature>
<evidence type="ECO:0000256" key="1">
    <source>
        <dbReference type="ARBA" id="ARBA00004141"/>
    </source>
</evidence>
<keyword evidence="5" id="KW-0046">Antibiotic resistance</keyword>
<feature type="domain" description="ABC transmembrane type-2" evidence="8">
    <location>
        <begin position="61"/>
        <end position="288"/>
    </location>
</feature>
<sequence length="291" mass="31375">MTDSTATEASTPPAPPSNTAATPFGFRPRDQAHHETSLRALSVQSGQQCKRILIKWSRDPVTLAQSLLYPALMVLMFRLVLGESISERTGVSSSYGMVPMVALVGAMAGASVSGIGLRRELAGGMLHKFWTMPVHRSSALLGRLCAEVVRILVTTVLIFVVGTFIGFRIETGIPGLLGMLGVAVLFGISFSIMVTAITLLTNKSTITEWIAITTNLLMFFNSGFVPVDAYPTWLQPVVEYQPLSCAVDAIRGLALNGEIARPMFLTCAWSVGILAVFLRPAVIGYRKASRK</sequence>
<dbReference type="InterPro" id="IPR013525">
    <property type="entry name" value="ABC2_TM"/>
</dbReference>
<keyword evidence="3 6" id="KW-1133">Transmembrane helix</keyword>
<comment type="similarity">
    <text evidence="6">Belongs to the ABC-2 integral membrane protein family.</text>
</comment>
<dbReference type="PANTHER" id="PTHR43027">
    <property type="entry name" value="DOXORUBICIN RESISTANCE ABC TRANSPORTER PERMEASE PROTEIN DRRC-RELATED"/>
    <property type="match status" value="1"/>
</dbReference>
<comment type="caution">
    <text evidence="9">The sequence shown here is derived from an EMBL/GenBank/DDBJ whole genome shotgun (WGS) entry which is preliminary data.</text>
</comment>
<name>A0A652YM72_NOCGL</name>
<evidence type="ECO:0000256" key="4">
    <source>
        <dbReference type="ARBA" id="ARBA00023136"/>
    </source>
</evidence>
<dbReference type="PIRSF" id="PIRSF006648">
    <property type="entry name" value="DrrB"/>
    <property type="match status" value="1"/>
</dbReference>
<feature type="region of interest" description="Disordered" evidence="7">
    <location>
        <begin position="1"/>
        <end position="28"/>
    </location>
</feature>
<keyword evidence="4 6" id="KW-0472">Membrane</keyword>
<evidence type="ECO:0000256" key="6">
    <source>
        <dbReference type="RuleBase" id="RU361157"/>
    </source>
</evidence>
<dbReference type="AlphaFoldDB" id="A0A652YM72"/>
<dbReference type="GO" id="GO:0043190">
    <property type="term" value="C:ATP-binding cassette (ABC) transporter complex"/>
    <property type="evidence" value="ECO:0007669"/>
    <property type="project" value="InterPro"/>
</dbReference>
<evidence type="ECO:0000256" key="5">
    <source>
        <dbReference type="ARBA" id="ARBA00023251"/>
    </source>
</evidence>
<feature type="transmembrane region" description="Helical" evidence="6">
    <location>
        <begin position="61"/>
        <end position="81"/>
    </location>
</feature>
<feature type="transmembrane region" description="Helical" evidence="6">
    <location>
        <begin position="209"/>
        <end position="227"/>
    </location>
</feature>
<evidence type="ECO:0000256" key="7">
    <source>
        <dbReference type="SAM" id="MobiDB-lite"/>
    </source>
</evidence>
<dbReference type="PROSITE" id="PS51012">
    <property type="entry name" value="ABC_TM2"/>
    <property type="match status" value="1"/>
</dbReference>
<evidence type="ECO:0000256" key="2">
    <source>
        <dbReference type="ARBA" id="ARBA00022692"/>
    </source>
</evidence>
<keyword evidence="6" id="KW-0813">Transport</keyword>
<dbReference type="InterPro" id="IPR047817">
    <property type="entry name" value="ABC2_TM_bact-type"/>
</dbReference>
<evidence type="ECO:0000256" key="3">
    <source>
        <dbReference type="ARBA" id="ARBA00022989"/>
    </source>
</evidence>
<evidence type="ECO:0000313" key="9">
    <source>
        <dbReference type="EMBL" id="TYQ02391.1"/>
    </source>
</evidence>
<reference evidence="9" key="1">
    <citation type="submission" date="2019-07" db="EMBL/GenBank/DDBJ databases">
        <title>Genomic Encyclopedia of Type Strains, Phase IV (KMG-IV): sequencing the most valuable type-strain genomes for metagenomic binning, comparative biology and taxonomic classification.</title>
        <authorList>
            <person name="Goeker M."/>
        </authorList>
    </citation>
    <scope>NUCLEOTIDE SEQUENCE</scope>
    <source>
        <strain evidence="9">DSM 44596</strain>
    </source>
</reference>
<organism evidence="9">
    <name type="scientific">Nocardia globerula</name>
    <dbReference type="NCBI Taxonomy" id="1818"/>
    <lineage>
        <taxon>Bacteria</taxon>
        <taxon>Bacillati</taxon>
        <taxon>Actinomycetota</taxon>
        <taxon>Actinomycetes</taxon>
        <taxon>Mycobacteriales</taxon>
        <taxon>Nocardiaceae</taxon>
        <taxon>Nocardia</taxon>
    </lineage>
</organism>
<feature type="transmembrane region" description="Helical" evidence="6">
    <location>
        <begin position="263"/>
        <end position="285"/>
    </location>
</feature>
<keyword evidence="2 6" id="KW-0812">Transmembrane</keyword>